<dbReference type="Pfam" id="PF01145">
    <property type="entry name" value="Band_7"/>
    <property type="match status" value="1"/>
</dbReference>
<dbReference type="InterPro" id="IPR036013">
    <property type="entry name" value="Band_7/SPFH_dom_sf"/>
</dbReference>
<dbReference type="EMBL" id="JAWDGP010003424">
    <property type="protein sequence ID" value="KAK3774373.1"/>
    <property type="molecule type" value="Genomic_DNA"/>
</dbReference>
<dbReference type="PANTHER" id="PTHR13806:SF46">
    <property type="entry name" value="FLOTILLIN-1-RELATED"/>
    <property type="match status" value="1"/>
</dbReference>
<evidence type="ECO:0000256" key="3">
    <source>
        <dbReference type="ARBA" id="ARBA00023136"/>
    </source>
</evidence>
<dbReference type="SMART" id="SM00244">
    <property type="entry name" value="PHB"/>
    <property type="match status" value="1"/>
</dbReference>
<evidence type="ECO:0000256" key="1">
    <source>
        <dbReference type="ARBA" id="ARBA00004370"/>
    </source>
</evidence>
<evidence type="ECO:0000313" key="7">
    <source>
        <dbReference type="Proteomes" id="UP001283361"/>
    </source>
</evidence>
<organism evidence="6 7">
    <name type="scientific">Elysia crispata</name>
    <name type="common">lettuce slug</name>
    <dbReference type="NCBI Taxonomy" id="231223"/>
    <lineage>
        <taxon>Eukaryota</taxon>
        <taxon>Metazoa</taxon>
        <taxon>Spiralia</taxon>
        <taxon>Lophotrochozoa</taxon>
        <taxon>Mollusca</taxon>
        <taxon>Gastropoda</taxon>
        <taxon>Heterobranchia</taxon>
        <taxon>Euthyneura</taxon>
        <taxon>Panpulmonata</taxon>
        <taxon>Sacoglossa</taxon>
        <taxon>Placobranchoidea</taxon>
        <taxon>Plakobranchidae</taxon>
        <taxon>Elysia</taxon>
    </lineage>
</organism>
<accession>A0AAE1DM14</accession>
<dbReference type="Pfam" id="PF15975">
    <property type="entry name" value="Flot"/>
    <property type="match status" value="1"/>
</dbReference>
<dbReference type="GO" id="GO:0072659">
    <property type="term" value="P:protein localization to plasma membrane"/>
    <property type="evidence" value="ECO:0007669"/>
    <property type="project" value="TreeGrafter"/>
</dbReference>
<evidence type="ECO:0000313" key="6">
    <source>
        <dbReference type="EMBL" id="KAK3774373.1"/>
    </source>
</evidence>
<dbReference type="Proteomes" id="UP001283361">
    <property type="component" value="Unassembled WGS sequence"/>
</dbReference>
<sequence length="353" mass="39068">MSACELFLGKTEAEIKKVARETLEGHQRAILGQMTVEEIYQDRKAFSKHVFEVASSDLVNMGIYVVSYTIKDIQDEVMYLKSLGKARTAQVKRDARIGEAEAKRDSGIRESRAEEKRLEARYYNDTCIAQADRDYSLKIAAYDREIHTCKAMADLAYSLQAATTKQKVAEETMQIKVVEREMQISVEEHEITRKGKELQARVHVPADAERFRLETLADAEASRTIVGAQATADAIKLKGDAEAAVIEAKGQAEAEAMAKKADAWKDFQEAAKVDMVLEKLPQVAAEIANPLTNVKSLKMVSSGKGDVGVFKLTNEVISIMEKLPVIVESMTGLSVSRTMGVPASSSMHMKDTR</sequence>
<proteinExistence type="inferred from homology"/>
<reference evidence="6" key="1">
    <citation type="journal article" date="2023" name="G3 (Bethesda)">
        <title>A reference genome for the long-term kleptoplast-retaining sea slug Elysia crispata morphotype clarki.</title>
        <authorList>
            <person name="Eastman K.E."/>
            <person name="Pendleton A.L."/>
            <person name="Shaikh M.A."/>
            <person name="Suttiyut T."/>
            <person name="Ogas R."/>
            <person name="Tomko P."/>
            <person name="Gavelis G."/>
            <person name="Widhalm J.R."/>
            <person name="Wisecaver J.H."/>
        </authorList>
    </citation>
    <scope>NUCLEOTIDE SEQUENCE</scope>
    <source>
        <strain evidence="6">ECLA1</strain>
    </source>
</reference>
<keyword evidence="7" id="KW-1185">Reference proteome</keyword>
<dbReference type="InterPro" id="IPR031905">
    <property type="entry name" value="Flotillin_C"/>
</dbReference>
<dbReference type="GO" id="GO:0002020">
    <property type="term" value="F:protease binding"/>
    <property type="evidence" value="ECO:0007669"/>
    <property type="project" value="TreeGrafter"/>
</dbReference>
<comment type="subcellular location">
    <subcellularLocation>
        <location evidence="1">Membrane</location>
    </subcellularLocation>
</comment>
<keyword evidence="3" id="KW-0472">Membrane</keyword>
<dbReference type="Gene3D" id="3.30.479.30">
    <property type="entry name" value="Band 7 domain"/>
    <property type="match status" value="1"/>
</dbReference>
<evidence type="ECO:0000259" key="5">
    <source>
        <dbReference type="SMART" id="SM00244"/>
    </source>
</evidence>
<dbReference type="GO" id="GO:0045807">
    <property type="term" value="P:positive regulation of endocytosis"/>
    <property type="evidence" value="ECO:0007669"/>
    <property type="project" value="TreeGrafter"/>
</dbReference>
<dbReference type="InterPro" id="IPR027705">
    <property type="entry name" value="Flotillin_fam"/>
</dbReference>
<dbReference type="GO" id="GO:0016600">
    <property type="term" value="C:flotillin complex"/>
    <property type="evidence" value="ECO:0007669"/>
    <property type="project" value="TreeGrafter"/>
</dbReference>
<evidence type="ECO:0000256" key="4">
    <source>
        <dbReference type="RuleBase" id="RU366054"/>
    </source>
</evidence>
<dbReference type="PANTHER" id="PTHR13806">
    <property type="entry name" value="FLOTILLIN-RELATED"/>
    <property type="match status" value="1"/>
</dbReference>
<dbReference type="AlphaFoldDB" id="A0AAE1DM14"/>
<protein>
    <recommendedName>
        <fullName evidence="5">Band 7 domain-containing protein</fullName>
    </recommendedName>
</protein>
<evidence type="ECO:0000256" key="2">
    <source>
        <dbReference type="ARBA" id="ARBA00007161"/>
    </source>
</evidence>
<comment type="caution">
    <text evidence="6">The sequence shown here is derived from an EMBL/GenBank/DDBJ whole genome shotgun (WGS) entry which is preliminary data.</text>
</comment>
<feature type="domain" description="Band 7" evidence="5">
    <location>
        <begin position="3"/>
        <end position="185"/>
    </location>
</feature>
<name>A0AAE1DM14_9GAST</name>
<dbReference type="GO" id="GO:0031410">
    <property type="term" value="C:cytoplasmic vesicle"/>
    <property type="evidence" value="ECO:0007669"/>
    <property type="project" value="TreeGrafter"/>
</dbReference>
<dbReference type="GO" id="GO:1901890">
    <property type="term" value="P:positive regulation of cell junction assembly"/>
    <property type="evidence" value="ECO:0007669"/>
    <property type="project" value="TreeGrafter"/>
</dbReference>
<dbReference type="GO" id="GO:2000049">
    <property type="term" value="P:positive regulation of cell-cell adhesion mediated by cadherin"/>
    <property type="evidence" value="ECO:0007669"/>
    <property type="project" value="TreeGrafter"/>
</dbReference>
<dbReference type="SUPFAM" id="SSF117892">
    <property type="entry name" value="Band 7/SPFH domain"/>
    <property type="match status" value="1"/>
</dbReference>
<dbReference type="GO" id="GO:0070528">
    <property type="term" value="P:protein kinase C signaling"/>
    <property type="evidence" value="ECO:0007669"/>
    <property type="project" value="TreeGrafter"/>
</dbReference>
<dbReference type="InterPro" id="IPR001107">
    <property type="entry name" value="Band_7"/>
</dbReference>
<comment type="similarity">
    <text evidence="2 4">Belongs to the band 7/mec-2 family. Flotillin subfamily.</text>
</comment>
<dbReference type="CDD" id="cd03399">
    <property type="entry name" value="SPFH_flotillin"/>
    <property type="match status" value="1"/>
</dbReference>
<dbReference type="GO" id="GO:0002090">
    <property type="term" value="P:regulation of receptor internalization"/>
    <property type="evidence" value="ECO:0007669"/>
    <property type="project" value="TreeGrafter"/>
</dbReference>
<gene>
    <name evidence="6" type="ORF">RRG08_049029</name>
</gene>